<protein>
    <submittedName>
        <fullName evidence="2">Uncharacterized protein</fullName>
    </submittedName>
</protein>
<dbReference type="EMBL" id="CP113088">
    <property type="protein sequence ID" value="WAC02453.1"/>
    <property type="molecule type" value="Genomic_DNA"/>
</dbReference>
<sequence>MDSQNYFSLYRNTSEPSIFKSGVGGENPASGPKAIFQWLALFIGVLIQPFYAFYKEARNFGSPSEVYQDYYFVLFAIIISVVAFPTVYRNAFDANRPKWMQLIPVFTAGLGWQTIVDTAVEVASSSPEEVETVFSILYFVHSMIV</sequence>
<organism evidence="2 3">
    <name type="scientific">Lacinutrix neustonica</name>
    <dbReference type="NCBI Taxonomy" id="2980107"/>
    <lineage>
        <taxon>Bacteria</taxon>
        <taxon>Pseudomonadati</taxon>
        <taxon>Bacteroidota</taxon>
        <taxon>Flavobacteriia</taxon>
        <taxon>Flavobacteriales</taxon>
        <taxon>Flavobacteriaceae</taxon>
        <taxon>Lacinutrix</taxon>
    </lineage>
</organism>
<keyword evidence="3" id="KW-1185">Reference proteome</keyword>
<name>A0A9E8MVV8_9FLAO</name>
<reference evidence="2" key="1">
    <citation type="submission" date="2022-11" db="EMBL/GenBank/DDBJ databases">
        <title>Lacinutrix neustonica HL-RS19T sp. nov., isolated from the surface microlayer sample of brackish Lake Shihwa.</title>
        <authorList>
            <person name="Choi J.Y."/>
            <person name="Hwang C.Y."/>
        </authorList>
    </citation>
    <scope>NUCLEOTIDE SEQUENCE</scope>
    <source>
        <strain evidence="2">HL-RS19</strain>
    </source>
</reference>
<keyword evidence="1" id="KW-0472">Membrane</keyword>
<dbReference type="Proteomes" id="UP001164705">
    <property type="component" value="Chromosome"/>
</dbReference>
<keyword evidence="1" id="KW-1133">Transmembrane helix</keyword>
<dbReference type="RefSeq" id="WP_267677050.1">
    <property type="nucleotide sequence ID" value="NZ_CP113088.1"/>
</dbReference>
<dbReference type="KEGG" id="lnu:N7U66_01685"/>
<evidence type="ECO:0000256" key="1">
    <source>
        <dbReference type="SAM" id="Phobius"/>
    </source>
</evidence>
<gene>
    <name evidence="2" type="ORF">N7U66_01685</name>
</gene>
<proteinExistence type="predicted"/>
<evidence type="ECO:0000313" key="3">
    <source>
        <dbReference type="Proteomes" id="UP001164705"/>
    </source>
</evidence>
<dbReference type="AlphaFoldDB" id="A0A9E8MVV8"/>
<evidence type="ECO:0000313" key="2">
    <source>
        <dbReference type="EMBL" id="WAC02453.1"/>
    </source>
</evidence>
<feature type="transmembrane region" description="Helical" evidence="1">
    <location>
        <begin position="35"/>
        <end position="54"/>
    </location>
</feature>
<keyword evidence="1" id="KW-0812">Transmembrane</keyword>
<feature type="transmembrane region" description="Helical" evidence="1">
    <location>
        <begin position="70"/>
        <end position="88"/>
    </location>
</feature>
<accession>A0A9E8MVV8</accession>